<keyword evidence="2" id="KW-1185">Reference proteome</keyword>
<protein>
    <submittedName>
        <fullName evidence="1">Uncharacterized protein</fullName>
    </submittedName>
</protein>
<organism evidence="1 2">
    <name type="scientific">Polystyrenella longa</name>
    <dbReference type="NCBI Taxonomy" id="2528007"/>
    <lineage>
        <taxon>Bacteria</taxon>
        <taxon>Pseudomonadati</taxon>
        <taxon>Planctomycetota</taxon>
        <taxon>Planctomycetia</taxon>
        <taxon>Planctomycetales</taxon>
        <taxon>Planctomycetaceae</taxon>
        <taxon>Polystyrenella</taxon>
    </lineage>
</organism>
<evidence type="ECO:0000313" key="1">
    <source>
        <dbReference type="EMBL" id="QDU79400.1"/>
    </source>
</evidence>
<dbReference type="RefSeq" id="WP_144993974.1">
    <property type="nucleotide sequence ID" value="NZ_CP036281.1"/>
</dbReference>
<dbReference type="EMBL" id="CP036281">
    <property type="protein sequence ID" value="QDU79400.1"/>
    <property type="molecule type" value="Genomic_DNA"/>
</dbReference>
<proteinExistence type="predicted"/>
<dbReference type="Proteomes" id="UP000317178">
    <property type="component" value="Chromosome"/>
</dbReference>
<gene>
    <name evidence="1" type="ORF">Pla110_11100</name>
</gene>
<dbReference type="KEGG" id="plon:Pla110_11100"/>
<evidence type="ECO:0000313" key="2">
    <source>
        <dbReference type="Proteomes" id="UP000317178"/>
    </source>
</evidence>
<reference evidence="1 2" key="1">
    <citation type="submission" date="2019-02" db="EMBL/GenBank/DDBJ databases">
        <title>Deep-cultivation of Planctomycetes and their phenomic and genomic characterization uncovers novel biology.</title>
        <authorList>
            <person name="Wiegand S."/>
            <person name="Jogler M."/>
            <person name="Boedeker C."/>
            <person name="Pinto D."/>
            <person name="Vollmers J."/>
            <person name="Rivas-Marin E."/>
            <person name="Kohn T."/>
            <person name="Peeters S.H."/>
            <person name="Heuer A."/>
            <person name="Rast P."/>
            <person name="Oberbeckmann S."/>
            <person name="Bunk B."/>
            <person name="Jeske O."/>
            <person name="Meyerdierks A."/>
            <person name="Storesund J.E."/>
            <person name="Kallscheuer N."/>
            <person name="Luecker S."/>
            <person name="Lage O.M."/>
            <person name="Pohl T."/>
            <person name="Merkel B.J."/>
            <person name="Hornburger P."/>
            <person name="Mueller R.-W."/>
            <person name="Bruemmer F."/>
            <person name="Labrenz M."/>
            <person name="Spormann A.M."/>
            <person name="Op den Camp H."/>
            <person name="Overmann J."/>
            <person name="Amann R."/>
            <person name="Jetten M.S.M."/>
            <person name="Mascher T."/>
            <person name="Medema M.H."/>
            <person name="Devos D.P."/>
            <person name="Kaster A.-K."/>
            <person name="Ovreas L."/>
            <person name="Rohde M."/>
            <person name="Galperin M.Y."/>
            <person name="Jogler C."/>
        </authorList>
    </citation>
    <scope>NUCLEOTIDE SEQUENCE [LARGE SCALE GENOMIC DNA]</scope>
    <source>
        <strain evidence="1 2">Pla110</strain>
    </source>
</reference>
<sequence>MSYNHIIEPPLLDSLITDPNNVEVAVCALSWIAEKIEPAISVYKISFRLELTFVQYHGPYPAYLACFEKDSDRWDIETYVSNLIEALLNESSVLELLKFVDKANTNWKKTTLELMKRDRVPEVYQEQYRSLLSNRP</sequence>
<name>A0A518CJK7_9PLAN</name>
<accession>A0A518CJK7</accession>
<dbReference type="AlphaFoldDB" id="A0A518CJK7"/>